<dbReference type="EMBL" id="CP029191">
    <property type="protein sequence ID" value="QES39725.1"/>
    <property type="molecule type" value="Genomic_DNA"/>
</dbReference>
<reference evidence="1 2" key="1">
    <citation type="submission" date="2018-05" db="EMBL/GenBank/DDBJ databases">
        <title>Streptomyces venezuelae.</title>
        <authorList>
            <person name="Kim W."/>
            <person name="Lee N."/>
            <person name="Cho B.-K."/>
        </authorList>
    </citation>
    <scope>NUCLEOTIDE SEQUENCE [LARGE SCALE GENOMIC DNA]</scope>
    <source>
        <strain evidence="1 2">ATCC 14585</strain>
    </source>
</reference>
<organism evidence="1 2">
    <name type="scientific">Streptomyces venezuelae</name>
    <dbReference type="NCBI Taxonomy" id="54571"/>
    <lineage>
        <taxon>Bacteria</taxon>
        <taxon>Bacillati</taxon>
        <taxon>Actinomycetota</taxon>
        <taxon>Actinomycetes</taxon>
        <taxon>Kitasatosporales</taxon>
        <taxon>Streptomycetaceae</taxon>
        <taxon>Streptomyces</taxon>
    </lineage>
</organism>
<sequence>MNRATREPLPGGGLVLAVPEAVPEAAPLGARPSSSPSSSLRFERAGRRRWALLQDERPLIQARSEGDGCCHDLHLHRLPGHRSPLPPLSAATMRAGGEWPHRYARWLEDAPQYAPLRPGRWRLSPRTTFAPGIWSCDLVQDWPDATIELLCGGGWHGVVPLRPLPAPDAPRVKALRKHVREGTLAPVLLWWVSFLDGWLLLDGHERAAAALAEGTVPACVELVRVPDDADWRATAAEMARGHEERMARLATHPATPHTTRQRQAMERGYADALSTLPYDAAATPIRRQS</sequence>
<evidence type="ECO:0000313" key="2">
    <source>
        <dbReference type="Proteomes" id="UP000324015"/>
    </source>
</evidence>
<dbReference type="RefSeq" id="WP_150181901.1">
    <property type="nucleotide sequence ID" value="NZ_CP029191.1"/>
</dbReference>
<evidence type="ECO:0000313" key="1">
    <source>
        <dbReference type="EMBL" id="QES39725.1"/>
    </source>
</evidence>
<dbReference type="Proteomes" id="UP000324015">
    <property type="component" value="Chromosome"/>
</dbReference>
<dbReference type="AlphaFoldDB" id="A0A5P2CAA8"/>
<protein>
    <submittedName>
        <fullName evidence="1">Uncharacterized protein</fullName>
    </submittedName>
</protein>
<name>A0A5P2CAA8_STRVZ</name>
<accession>A0A5P2CAA8</accession>
<gene>
    <name evidence="1" type="ORF">DEJ49_00925</name>
</gene>
<proteinExistence type="predicted"/>